<keyword evidence="3" id="KW-1185">Reference proteome</keyword>
<accession>A0A6G1E998</accession>
<feature type="domain" description="DUF1618" evidence="1">
    <location>
        <begin position="42"/>
        <end position="150"/>
    </location>
</feature>
<dbReference type="EMBL" id="SPHZ02000005">
    <property type="protein sequence ID" value="KAF0921241.1"/>
    <property type="molecule type" value="Genomic_DNA"/>
</dbReference>
<dbReference type="PANTHER" id="PTHR33086">
    <property type="entry name" value="OS05G0468200 PROTEIN-RELATED"/>
    <property type="match status" value="1"/>
</dbReference>
<dbReference type="Proteomes" id="UP000479710">
    <property type="component" value="Unassembled WGS sequence"/>
</dbReference>
<dbReference type="AlphaFoldDB" id="A0A6G1E998"/>
<dbReference type="InterPro" id="IPR011676">
    <property type="entry name" value="DUF1618"/>
</dbReference>
<name>A0A6G1E998_9ORYZ</name>
<evidence type="ECO:0000259" key="1">
    <source>
        <dbReference type="Pfam" id="PF07762"/>
    </source>
</evidence>
<evidence type="ECO:0000313" key="3">
    <source>
        <dbReference type="Proteomes" id="UP000479710"/>
    </source>
</evidence>
<dbReference type="Pfam" id="PF07762">
    <property type="entry name" value="DUF1618"/>
    <property type="match status" value="1"/>
</dbReference>
<gene>
    <name evidence="2" type="ORF">E2562_039455</name>
</gene>
<proteinExistence type="predicted"/>
<sequence length="155" mass="17804">MWPTKGRSCFDQWMHKDVSLPWGDRCFFCQDVVFSFKGKTFWADLTQGFMCCDNTDLFFVDSVDFRYVSFHWEYLLLDIMKSEELGPMEMYRTMGSSRDSIKFISINSACTVAAVGQAIEEPCHCHATTVAGNATVVVWTLDQASLSWKKMWSLA</sequence>
<organism evidence="2 3">
    <name type="scientific">Oryza meyeriana var. granulata</name>
    <dbReference type="NCBI Taxonomy" id="110450"/>
    <lineage>
        <taxon>Eukaryota</taxon>
        <taxon>Viridiplantae</taxon>
        <taxon>Streptophyta</taxon>
        <taxon>Embryophyta</taxon>
        <taxon>Tracheophyta</taxon>
        <taxon>Spermatophyta</taxon>
        <taxon>Magnoliopsida</taxon>
        <taxon>Liliopsida</taxon>
        <taxon>Poales</taxon>
        <taxon>Poaceae</taxon>
        <taxon>BOP clade</taxon>
        <taxon>Oryzoideae</taxon>
        <taxon>Oryzeae</taxon>
        <taxon>Oryzinae</taxon>
        <taxon>Oryza</taxon>
        <taxon>Oryza meyeriana</taxon>
    </lineage>
</organism>
<comment type="caution">
    <text evidence="2">The sequence shown here is derived from an EMBL/GenBank/DDBJ whole genome shotgun (WGS) entry which is preliminary data.</text>
</comment>
<evidence type="ECO:0000313" key="2">
    <source>
        <dbReference type="EMBL" id="KAF0921241.1"/>
    </source>
</evidence>
<dbReference type="OrthoDB" id="678833at2759"/>
<reference evidence="2 3" key="1">
    <citation type="submission" date="2019-11" db="EMBL/GenBank/DDBJ databases">
        <title>Whole genome sequence of Oryza granulata.</title>
        <authorList>
            <person name="Li W."/>
        </authorList>
    </citation>
    <scope>NUCLEOTIDE SEQUENCE [LARGE SCALE GENOMIC DNA]</scope>
    <source>
        <strain evidence="3">cv. Menghai</strain>
        <tissue evidence="2">Leaf</tissue>
    </source>
</reference>
<dbReference type="PANTHER" id="PTHR33086:SF94">
    <property type="entry name" value="EXPRESSED PROTEIN"/>
    <property type="match status" value="1"/>
</dbReference>
<protein>
    <recommendedName>
        <fullName evidence="1">DUF1618 domain-containing protein</fullName>
    </recommendedName>
</protein>